<dbReference type="Proteomes" id="UP000291343">
    <property type="component" value="Unassembled WGS sequence"/>
</dbReference>
<accession>A0A482XLX5</accession>
<evidence type="ECO:0000313" key="3">
    <source>
        <dbReference type="Proteomes" id="UP000291343"/>
    </source>
</evidence>
<comment type="caution">
    <text evidence="2">The sequence shown here is derived from an EMBL/GenBank/DDBJ whole genome shotgun (WGS) entry which is preliminary data.</text>
</comment>
<dbReference type="SMR" id="A0A482XLX5"/>
<dbReference type="EMBL" id="QKKF02005673">
    <property type="protein sequence ID" value="RZF46812.1"/>
    <property type="molecule type" value="Genomic_DNA"/>
</dbReference>
<evidence type="ECO:0000256" key="1">
    <source>
        <dbReference type="SAM" id="Coils"/>
    </source>
</evidence>
<keyword evidence="3" id="KW-1185">Reference proteome</keyword>
<organism evidence="2 3">
    <name type="scientific">Laodelphax striatellus</name>
    <name type="common">Small brown planthopper</name>
    <name type="synonym">Delphax striatella</name>
    <dbReference type="NCBI Taxonomy" id="195883"/>
    <lineage>
        <taxon>Eukaryota</taxon>
        <taxon>Metazoa</taxon>
        <taxon>Ecdysozoa</taxon>
        <taxon>Arthropoda</taxon>
        <taxon>Hexapoda</taxon>
        <taxon>Insecta</taxon>
        <taxon>Pterygota</taxon>
        <taxon>Neoptera</taxon>
        <taxon>Paraneoptera</taxon>
        <taxon>Hemiptera</taxon>
        <taxon>Auchenorrhyncha</taxon>
        <taxon>Fulgoroidea</taxon>
        <taxon>Delphacidae</taxon>
        <taxon>Criomorphinae</taxon>
        <taxon>Laodelphax</taxon>
    </lineage>
</organism>
<dbReference type="Gene3D" id="3.40.50.1110">
    <property type="entry name" value="SGNH hydrolase"/>
    <property type="match status" value="1"/>
</dbReference>
<dbReference type="InterPro" id="IPR036514">
    <property type="entry name" value="SGNH_hydro_sf"/>
</dbReference>
<keyword evidence="1" id="KW-0175">Coiled coil</keyword>
<dbReference type="OrthoDB" id="2119228at2759"/>
<reference evidence="2 3" key="1">
    <citation type="journal article" date="2017" name="Gigascience">
        <title>Genome sequence of the small brown planthopper, Laodelphax striatellus.</title>
        <authorList>
            <person name="Zhu J."/>
            <person name="Jiang F."/>
            <person name="Wang X."/>
            <person name="Yang P."/>
            <person name="Bao Y."/>
            <person name="Zhao W."/>
            <person name="Wang W."/>
            <person name="Lu H."/>
            <person name="Wang Q."/>
            <person name="Cui N."/>
            <person name="Li J."/>
            <person name="Chen X."/>
            <person name="Luo L."/>
            <person name="Yu J."/>
            <person name="Kang L."/>
            <person name="Cui F."/>
        </authorList>
    </citation>
    <scope>NUCLEOTIDE SEQUENCE [LARGE SCALE GENOMIC DNA]</scope>
    <source>
        <strain evidence="2">Lst14</strain>
    </source>
</reference>
<evidence type="ECO:0000313" key="2">
    <source>
        <dbReference type="EMBL" id="RZF46812.1"/>
    </source>
</evidence>
<sequence>MRVSIEVLEADNSVLKNEKKSLESELQDLKQVYSTAPGIGIDGLKSSLKSYKNEYDVVLVHVGTNDVWESRTPDDMGCKMKDLIEMAHSTFPSATFVRYSKQLSHVIACSLVISPLKQYSQVVCKLEPVEKQLQPVLRKLRFRTCWI</sequence>
<name>A0A482XLX5_LAOST</name>
<feature type="coiled-coil region" evidence="1">
    <location>
        <begin position="5"/>
        <end position="32"/>
    </location>
</feature>
<protein>
    <submittedName>
        <fullName evidence="2">Uncharacterized protein</fullName>
    </submittedName>
</protein>
<dbReference type="InParanoid" id="A0A482XLX5"/>
<dbReference type="AlphaFoldDB" id="A0A482XLX5"/>
<dbReference type="SUPFAM" id="SSF52266">
    <property type="entry name" value="SGNH hydrolase"/>
    <property type="match status" value="1"/>
</dbReference>
<gene>
    <name evidence="2" type="ORF">LSTR_LSTR012035</name>
</gene>
<proteinExistence type="predicted"/>